<protein>
    <submittedName>
        <fullName evidence="1">Uncharacterized protein</fullName>
    </submittedName>
</protein>
<dbReference type="OrthoDB" id="9255508at2"/>
<dbReference type="Proteomes" id="UP000001880">
    <property type="component" value="Chromosome"/>
</dbReference>
<evidence type="ECO:0000313" key="2">
    <source>
        <dbReference type="Proteomes" id="UP000001880"/>
    </source>
</evidence>
<accession>D0LJH1</accession>
<gene>
    <name evidence="1" type="ordered locus">Hoch_4046</name>
</gene>
<evidence type="ECO:0000313" key="1">
    <source>
        <dbReference type="EMBL" id="ACY16545.1"/>
    </source>
</evidence>
<name>D0LJH1_HALO1</name>
<dbReference type="RefSeq" id="WP_012829143.1">
    <property type="nucleotide sequence ID" value="NC_013440.1"/>
</dbReference>
<dbReference type="AlphaFoldDB" id="D0LJH1"/>
<dbReference type="KEGG" id="hoh:Hoch_4046"/>
<dbReference type="STRING" id="502025.Hoch_4046"/>
<organism evidence="1 2">
    <name type="scientific">Haliangium ochraceum (strain DSM 14365 / JCM 11303 / SMP-2)</name>
    <dbReference type="NCBI Taxonomy" id="502025"/>
    <lineage>
        <taxon>Bacteria</taxon>
        <taxon>Pseudomonadati</taxon>
        <taxon>Myxococcota</taxon>
        <taxon>Polyangia</taxon>
        <taxon>Haliangiales</taxon>
        <taxon>Kofleriaceae</taxon>
        <taxon>Haliangium</taxon>
    </lineage>
</organism>
<dbReference type="EMBL" id="CP001804">
    <property type="protein sequence ID" value="ACY16545.1"/>
    <property type="molecule type" value="Genomic_DNA"/>
</dbReference>
<keyword evidence="2" id="KW-1185">Reference proteome</keyword>
<proteinExistence type="predicted"/>
<reference evidence="1 2" key="1">
    <citation type="journal article" date="2010" name="Stand. Genomic Sci.">
        <title>Complete genome sequence of Haliangium ochraceum type strain (SMP-2).</title>
        <authorList>
            <consortium name="US DOE Joint Genome Institute (JGI-PGF)"/>
            <person name="Ivanova N."/>
            <person name="Daum C."/>
            <person name="Lang E."/>
            <person name="Abt B."/>
            <person name="Kopitz M."/>
            <person name="Saunders E."/>
            <person name="Lapidus A."/>
            <person name="Lucas S."/>
            <person name="Glavina Del Rio T."/>
            <person name="Nolan M."/>
            <person name="Tice H."/>
            <person name="Copeland A."/>
            <person name="Cheng J.F."/>
            <person name="Chen F."/>
            <person name="Bruce D."/>
            <person name="Goodwin L."/>
            <person name="Pitluck S."/>
            <person name="Mavromatis K."/>
            <person name="Pati A."/>
            <person name="Mikhailova N."/>
            <person name="Chen A."/>
            <person name="Palaniappan K."/>
            <person name="Land M."/>
            <person name="Hauser L."/>
            <person name="Chang Y.J."/>
            <person name="Jeffries C.D."/>
            <person name="Detter J.C."/>
            <person name="Brettin T."/>
            <person name="Rohde M."/>
            <person name="Goker M."/>
            <person name="Bristow J."/>
            <person name="Markowitz V."/>
            <person name="Eisen J.A."/>
            <person name="Hugenholtz P."/>
            <person name="Kyrpides N.C."/>
            <person name="Klenk H.P."/>
        </authorList>
    </citation>
    <scope>NUCLEOTIDE SEQUENCE [LARGE SCALE GENOMIC DNA]</scope>
    <source>
        <strain evidence="2">DSM 14365 / CIP 107738 / JCM 11303 / AJ 13395 / SMP-2</strain>
    </source>
</reference>
<dbReference type="HOGENOM" id="CLU_1037337_0_0_7"/>
<sequence>MKRSDRNALREGPLQFEYKTALEELTILPEMAKDYLDGSAPGAFTALRNELEKVRRRPAGCRLRWETQEHMRISTKPSRDYQAGHQSSGTVRGVLEFTWEIENVEERGKKKGVAHKRFQLVGLASTRIYLYGDDDKLVARWNFDVGDAASPGCHFHVQLAESKEALAASSAGQTQSLYSAVDVPRWPSVIFTPSDAVDFVLGELFQEGWRKEADRYARNQPRWATLQKKRLTEVLSWMHRRVEKSDGAAWLSLKAAKPPVGLLLSSSK</sequence>